<protein>
    <recommendedName>
        <fullName evidence="4">Carboxypeptidase-like regulatory domain-containing protein</fullName>
    </recommendedName>
</protein>
<dbReference type="OrthoDB" id="1115630at2"/>
<evidence type="ECO:0000256" key="1">
    <source>
        <dbReference type="SAM" id="SignalP"/>
    </source>
</evidence>
<dbReference type="AlphaFoldDB" id="A0A5B8VNG7"/>
<dbReference type="RefSeq" id="WP_146784959.1">
    <property type="nucleotide sequence ID" value="NZ_CP042434.1"/>
</dbReference>
<dbReference type="SUPFAM" id="SSF49464">
    <property type="entry name" value="Carboxypeptidase regulatory domain-like"/>
    <property type="match status" value="1"/>
</dbReference>
<accession>A0A5B8VNG7</accession>
<keyword evidence="3" id="KW-1185">Reference proteome</keyword>
<name>A0A5B8VNG7_9BACT</name>
<dbReference type="InterPro" id="IPR008969">
    <property type="entry name" value="CarboxyPept-like_regulatory"/>
</dbReference>
<gene>
    <name evidence="2" type="ORF">FSB73_17140</name>
</gene>
<dbReference type="Proteomes" id="UP000321291">
    <property type="component" value="Chromosome"/>
</dbReference>
<evidence type="ECO:0008006" key="4">
    <source>
        <dbReference type="Google" id="ProtNLM"/>
    </source>
</evidence>
<sequence>MKRRIYFILILLLALAIGQKAEAQQQKVIQLSGIIQTTDSTILPGASVFVKGTKRGTISNDAGIYSIAVSPGDSIEFSYIGFKSAIVHIPQETTNSQLYSSPRLAEDTAFLPTAIVSPLPTPAQFKYMFLNSPIVRTNADIARENLNIKNLLREMRRMPLDGDAIYNMHSREQFQRGAGRGMVPTSGIFNPLAWRDFVRSLKEGGSSD</sequence>
<evidence type="ECO:0000313" key="2">
    <source>
        <dbReference type="EMBL" id="QEC73144.1"/>
    </source>
</evidence>
<feature type="chain" id="PRO_5022753125" description="Carboxypeptidase-like regulatory domain-containing protein" evidence="1">
    <location>
        <begin position="24"/>
        <end position="208"/>
    </location>
</feature>
<evidence type="ECO:0000313" key="3">
    <source>
        <dbReference type="Proteomes" id="UP000321291"/>
    </source>
</evidence>
<dbReference type="KEGG" id="agi:FSB73_17140"/>
<organism evidence="2 3">
    <name type="scientific">Arachidicoccus ginsenosidivorans</name>
    <dbReference type="NCBI Taxonomy" id="496057"/>
    <lineage>
        <taxon>Bacteria</taxon>
        <taxon>Pseudomonadati</taxon>
        <taxon>Bacteroidota</taxon>
        <taxon>Chitinophagia</taxon>
        <taxon>Chitinophagales</taxon>
        <taxon>Chitinophagaceae</taxon>
        <taxon>Arachidicoccus</taxon>
    </lineage>
</organism>
<dbReference type="EMBL" id="CP042434">
    <property type="protein sequence ID" value="QEC73144.1"/>
    <property type="molecule type" value="Genomic_DNA"/>
</dbReference>
<feature type="signal peptide" evidence="1">
    <location>
        <begin position="1"/>
        <end position="23"/>
    </location>
</feature>
<dbReference type="Pfam" id="PF13715">
    <property type="entry name" value="CarbopepD_reg_2"/>
    <property type="match status" value="1"/>
</dbReference>
<reference evidence="2 3" key="1">
    <citation type="journal article" date="2017" name="Int. J. Syst. Evol. Microbiol.">
        <title>Arachidicoccus ginsenosidivorans sp. nov., with ginsenoside-converting activity isolated from ginseng cultivating soil.</title>
        <authorList>
            <person name="Siddiqi M.Z."/>
            <person name="Aslam Z."/>
            <person name="Im W.T."/>
        </authorList>
    </citation>
    <scope>NUCLEOTIDE SEQUENCE [LARGE SCALE GENOMIC DNA]</scope>
    <source>
        <strain evidence="2 3">Gsoil 809</strain>
    </source>
</reference>
<proteinExistence type="predicted"/>
<keyword evidence="1" id="KW-0732">Signal</keyword>